<dbReference type="EMBL" id="CAJOBI010195115">
    <property type="protein sequence ID" value="CAF4973789.1"/>
    <property type="molecule type" value="Genomic_DNA"/>
</dbReference>
<name>A0A8S3AWX1_9BILA</name>
<dbReference type="EMBL" id="CAJOBH010131848">
    <property type="protein sequence ID" value="CAF4761401.1"/>
    <property type="molecule type" value="Genomic_DNA"/>
</dbReference>
<evidence type="ECO:0000313" key="1">
    <source>
        <dbReference type="EMBL" id="CAF4625706.1"/>
    </source>
</evidence>
<evidence type="ECO:0000313" key="3">
    <source>
        <dbReference type="EMBL" id="CAF4761401.1"/>
    </source>
</evidence>
<organism evidence="3 5">
    <name type="scientific">Rotaria magnacalcarata</name>
    <dbReference type="NCBI Taxonomy" id="392030"/>
    <lineage>
        <taxon>Eukaryota</taxon>
        <taxon>Metazoa</taxon>
        <taxon>Spiralia</taxon>
        <taxon>Gnathifera</taxon>
        <taxon>Rotifera</taxon>
        <taxon>Eurotatoria</taxon>
        <taxon>Bdelloidea</taxon>
        <taxon>Philodinida</taxon>
        <taxon>Philodinidae</taxon>
        <taxon>Rotaria</taxon>
    </lineage>
</organism>
<dbReference type="Proteomes" id="UP000676336">
    <property type="component" value="Unassembled WGS sequence"/>
</dbReference>
<evidence type="ECO:0000313" key="5">
    <source>
        <dbReference type="Proteomes" id="UP000681967"/>
    </source>
</evidence>
<proteinExistence type="predicted"/>
<protein>
    <submittedName>
        <fullName evidence="3">Uncharacterized protein</fullName>
    </submittedName>
</protein>
<dbReference type="Proteomes" id="UP000681720">
    <property type="component" value="Unassembled WGS sequence"/>
</dbReference>
<reference evidence="3" key="1">
    <citation type="submission" date="2021-02" db="EMBL/GenBank/DDBJ databases">
        <authorList>
            <person name="Nowell W R."/>
        </authorList>
    </citation>
    <scope>NUCLEOTIDE SEQUENCE</scope>
</reference>
<gene>
    <name evidence="1" type="ORF">BYL167_LOCUS41156</name>
    <name evidence="3" type="ORF">BYL167_LOCUS46523</name>
    <name evidence="2" type="ORF">GIL414_LOCUS44389</name>
    <name evidence="4" type="ORF">SMN809_LOCUS55321</name>
</gene>
<dbReference type="EMBL" id="CAJOBJ010133807">
    <property type="protein sequence ID" value="CAF4733721.1"/>
    <property type="molecule type" value="Genomic_DNA"/>
</dbReference>
<sequence>TFQGPKRNSIEYMRNGNRINRRAQLYTDIIRLFGDFPHPKCPFGIHK</sequence>
<accession>A0A8S3AWX1</accession>
<evidence type="ECO:0000313" key="4">
    <source>
        <dbReference type="EMBL" id="CAF4973789.1"/>
    </source>
</evidence>
<comment type="caution">
    <text evidence="3">The sequence shown here is derived from an EMBL/GenBank/DDBJ whole genome shotgun (WGS) entry which is preliminary data.</text>
</comment>
<dbReference type="EMBL" id="CAJOBH010103607">
    <property type="protein sequence ID" value="CAF4625706.1"/>
    <property type="molecule type" value="Genomic_DNA"/>
</dbReference>
<dbReference type="AlphaFoldDB" id="A0A8S3AWX1"/>
<feature type="non-terminal residue" evidence="3">
    <location>
        <position position="1"/>
    </location>
</feature>
<dbReference type="Proteomes" id="UP000681967">
    <property type="component" value="Unassembled WGS sequence"/>
</dbReference>
<evidence type="ECO:0000313" key="2">
    <source>
        <dbReference type="EMBL" id="CAF4733721.1"/>
    </source>
</evidence>